<evidence type="ECO:0000313" key="1">
    <source>
        <dbReference type="EMBL" id="OOG00956.1"/>
    </source>
</evidence>
<dbReference type="Proteomes" id="UP000188318">
    <property type="component" value="Unassembled WGS sequence"/>
</dbReference>
<dbReference type="EMBL" id="KV907493">
    <property type="protein sequence ID" value="OOG00956.1"/>
    <property type="molecule type" value="Genomic_DNA"/>
</dbReference>
<reference evidence="2" key="1">
    <citation type="journal article" date="2017" name="Genome Biol.">
        <title>Comparative genomics reveals high biological diversity and specific adaptations in the industrially and medically important fungal genus Aspergillus.</title>
        <authorList>
            <person name="de Vries R.P."/>
            <person name="Riley R."/>
            <person name="Wiebenga A."/>
            <person name="Aguilar-Osorio G."/>
            <person name="Amillis S."/>
            <person name="Uchima C.A."/>
            <person name="Anderluh G."/>
            <person name="Asadollahi M."/>
            <person name="Askin M."/>
            <person name="Barry K."/>
            <person name="Battaglia E."/>
            <person name="Bayram O."/>
            <person name="Benocci T."/>
            <person name="Braus-Stromeyer S.A."/>
            <person name="Caldana C."/>
            <person name="Canovas D."/>
            <person name="Cerqueira G.C."/>
            <person name="Chen F."/>
            <person name="Chen W."/>
            <person name="Choi C."/>
            <person name="Clum A."/>
            <person name="Dos Santos R.A."/>
            <person name="Damasio A.R."/>
            <person name="Diallinas G."/>
            <person name="Emri T."/>
            <person name="Fekete E."/>
            <person name="Flipphi M."/>
            <person name="Freyberg S."/>
            <person name="Gallo A."/>
            <person name="Gournas C."/>
            <person name="Habgood R."/>
            <person name="Hainaut M."/>
            <person name="Harispe M.L."/>
            <person name="Henrissat B."/>
            <person name="Hilden K.S."/>
            <person name="Hope R."/>
            <person name="Hossain A."/>
            <person name="Karabika E."/>
            <person name="Karaffa L."/>
            <person name="Karanyi Z."/>
            <person name="Krasevec N."/>
            <person name="Kuo A."/>
            <person name="Kusch H."/>
            <person name="LaButti K."/>
            <person name="Lagendijk E.L."/>
            <person name="Lapidus A."/>
            <person name="Levasseur A."/>
            <person name="Lindquist E."/>
            <person name="Lipzen A."/>
            <person name="Logrieco A.F."/>
            <person name="MacCabe A."/>
            <person name="Maekelae M.R."/>
            <person name="Malavazi I."/>
            <person name="Melin P."/>
            <person name="Meyer V."/>
            <person name="Mielnichuk N."/>
            <person name="Miskei M."/>
            <person name="Molnar A.P."/>
            <person name="Mule G."/>
            <person name="Ngan C.Y."/>
            <person name="Orejas M."/>
            <person name="Orosz E."/>
            <person name="Ouedraogo J.P."/>
            <person name="Overkamp K.M."/>
            <person name="Park H.-S."/>
            <person name="Perrone G."/>
            <person name="Piumi F."/>
            <person name="Punt P.J."/>
            <person name="Ram A.F."/>
            <person name="Ramon A."/>
            <person name="Rauscher S."/>
            <person name="Record E."/>
            <person name="Riano-Pachon D.M."/>
            <person name="Robert V."/>
            <person name="Roehrig J."/>
            <person name="Ruller R."/>
            <person name="Salamov A."/>
            <person name="Salih N.S."/>
            <person name="Samson R.A."/>
            <person name="Sandor E."/>
            <person name="Sanguinetti M."/>
            <person name="Schuetze T."/>
            <person name="Sepcic K."/>
            <person name="Shelest E."/>
            <person name="Sherlock G."/>
            <person name="Sophianopoulou V."/>
            <person name="Squina F.M."/>
            <person name="Sun H."/>
            <person name="Susca A."/>
            <person name="Todd R.B."/>
            <person name="Tsang A."/>
            <person name="Unkles S.E."/>
            <person name="van de Wiele N."/>
            <person name="van Rossen-Uffink D."/>
            <person name="Oliveira J.V."/>
            <person name="Vesth T.C."/>
            <person name="Visser J."/>
            <person name="Yu J.-H."/>
            <person name="Zhou M."/>
            <person name="Andersen M.R."/>
            <person name="Archer D.B."/>
            <person name="Baker S.E."/>
            <person name="Benoit I."/>
            <person name="Brakhage A.A."/>
            <person name="Braus G.H."/>
            <person name="Fischer R."/>
            <person name="Frisvad J.C."/>
            <person name="Goldman G.H."/>
            <person name="Houbraken J."/>
            <person name="Oakley B."/>
            <person name="Pocsi I."/>
            <person name="Scazzocchio C."/>
            <person name="Seiboth B."/>
            <person name="vanKuyk P.A."/>
            <person name="Wortman J."/>
            <person name="Dyer P.S."/>
            <person name="Grigoriev I.V."/>
        </authorList>
    </citation>
    <scope>NUCLEOTIDE SEQUENCE [LARGE SCALE GENOMIC DNA]</scope>
    <source>
        <strain evidence="2">ITEM 5010</strain>
    </source>
</reference>
<gene>
    <name evidence="1" type="ORF">ASPCADRAFT_202795</name>
</gene>
<keyword evidence="2" id="KW-1185">Reference proteome</keyword>
<dbReference type="OrthoDB" id="74360at2759"/>
<protein>
    <submittedName>
        <fullName evidence="1">Uncharacterized protein</fullName>
    </submittedName>
</protein>
<dbReference type="AlphaFoldDB" id="A0A1R3S2G3"/>
<organism evidence="1 2">
    <name type="scientific">Aspergillus carbonarius (strain ITEM 5010)</name>
    <dbReference type="NCBI Taxonomy" id="602072"/>
    <lineage>
        <taxon>Eukaryota</taxon>
        <taxon>Fungi</taxon>
        <taxon>Dikarya</taxon>
        <taxon>Ascomycota</taxon>
        <taxon>Pezizomycotina</taxon>
        <taxon>Eurotiomycetes</taxon>
        <taxon>Eurotiomycetidae</taxon>
        <taxon>Eurotiales</taxon>
        <taxon>Aspergillaceae</taxon>
        <taxon>Aspergillus</taxon>
        <taxon>Aspergillus subgen. Circumdati</taxon>
    </lineage>
</organism>
<sequence>HGSDLSSPDFLAALRILHLAESEHVHGAFLRPSFRLPLCQLLFLKLWVPDGARGIYTTTGLAFNLPLWPRSTSSLTDSY</sequence>
<feature type="non-terminal residue" evidence="1">
    <location>
        <position position="1"/>
    </location>
</feature>
<dbReference type="VEuPathDB" id="FungiDB:ASPCADRAFT_202795"/>
<evidence type="ECO:0000313" key="2">
    <source>
        <dbReference type="Proteomes" id="UP000188318"/>
    </source>
</evidence>
<accession>A0A1R3S2G3</accession>
<name>A0A1R3S2G3_ASPC5</name>
<proteinExistence type="predicted"/>